<dbReference type="SMART" id="SM00060">
    <property type="entry name" value="FN3"/>
    <property type="match status" value="2"/>
</dbReference>
<accession>A0A8J0USC9</accession>
<dbReference type="InterPro" id="IPR003961">
    <property type="entry name" value="FN3_dom"/>
</dbReference>
<protein>
    <submittedName>
        <fullName evidence="13">Interleukin-27 receptor subunit alpha isoform X1</fullName>
    </submittedName>
</protein>
<evidence type="ECO:0000256" key="5">
    <source>
        <dbReference type="ARBA" id="ARBA00022737"/>
    </source>
</evidence>
<dbReference type="CDD" id="cd00063">
    <property type="entry name" value="FN3"/>
    <property type="match status" value="2"/>
</dbReference>
<evidence type="ECO:0000313" key="13">
    <source>
        <dbReference type="RefSeq" id="XP_018109195.1"/>
    </source>
</evidence>
<dbReference type="PROSITE" id="PS50853">
    <property type="entry name" value="FN3"/>
    <property type="match status" value="2"/>
</dbReference>
<dbReference type="SUPFAM" id="SSF49265">
    <property type="entry name" value="Fibronectin type III"/>
    <property type="match status" value="3"/>
</dbReference>
<name>A0A8J0USC9_XENLA</name>
<keyword evidence="5" id="KW-0677">Repeat</keyword>
<dbReference type="OrthoDB" id="5989951at2759"/>
<keyword evidence="6 10" id="KW-1133">Transmembrane helix</keyword>
<organism evidence="12 13">
    <name type="scientific">Xenopus laevis</name>
    <name type="common">African clawed frog</name>
    <dbReference type="NCBI Taxonomy" id="8355"/>
    <lineage>
        <taxon>Eukaryota</taxon>
        <taxon>Metazoa</taxon>
        <taxon>Chordata</taxon>
        <taxon>Craniata</taxon>
        <taxon>Vertebrata</taxon>
        <taxon>Euteleostomi</taxon>
        <taxon>Amphibia</taxon>
        <taxon>Batrachia</taxon>
        <taxon>Anura</taxon>
        <taxon>Pipoidea</taxon>
        <taxon>Pipidae</taxon>
        <taxon>Xenopodinae</taxon>
        <taxon>Xenopus</taxon>
        <taxon>Xenopus</taxon>
    </lineage>
</organism>
<dbReference type="KEGG" id="xla:108711718"/>
<dbReference type="GO" id="GO:0002829">
    <property type="term" value="P:negative regulation of type 2 immune response"/>
    <property type="evidence" value="ECO:0000318"/>
    <property type="project" value="GO_Central"/>
</dbReference>
<evidence type="ECO:0000313" key="12">
    <source>
        <dbReference type="Proteomes" id="UP000186698"/>
    </source>
</evidence>
<keyword evidence="3 10" id="KW-0812">Transmembrane</keyword>
<keyword evidence="8 13" id="KW-0675">Receptor</keyword>
<feature type="domain" description="Fibronectin type-III" evidence="11">
    <location>
        <begin position="156"/>
        <end position="253"/>
    </location>
</feature>
<keyword evidence="9" id="KW-0325">Glycoprotein</keyword>
<keyword evidence="12" id="KW-1185">Reference proteome</keyword>
<dbReference type="InterPro" id="IPR013783">
    <property type="entry name" value="Ig-like_fold"/>
</dbReference>
<dbReference type="PANTHER" id="PTHR48423">
    <property type="entry name" value="INTERLEUKIN-27 RECEPTOR SUBUNIT ALPHA"/>
    <property type="match status" value="1"/>
</dbReference>
<dbReference type="GeneID" id="108711718"/>
<feature type="domain" description="Fibronectin type-III" evidence="11">
    <location>
        <begin position="443"/>
        <end position="533"/>
    </location>
</feature>
<dbReference type="InterPro" id="IPR036116">
    <property type="entry name" value="FN3_sf"/>
</dbReference>
<reference evidence="13" key="1">
    <citation type="submission" date="2025-08" db="UniProtKB">
        <authorList>
            <consortium name="RefSeq"/>
        </authorList>
    </citation>
    <scope>IDENTIFICATION</scope>
    <source>
        <strain evidence="13">J_2021</strain>
        <tissue evidence="13">Erythrocytes</tissue>
    </source>
</reference>
<dbReference type="Proteomes" id="UP000186698">
    <property type="component" value="Chromosome 3L"/>
</dbReference>
<evidence type="ECO:0000256" key="9">
    <source>
        <dbReference type="ARBA" id="ARBA00023180"/>
    </source>
</evidence>
<feature type="transmembrane region" description="Helical" evidence="10">
    <location>
        <begin position="533"/>
        <end position="559"/>
    </location>
</feature>
<evidence type="ECO:0000256" key="7">
    <source>
        <dbReference type="ARBA" id="ARBA00023136"/>
    </source>
</evidence>
<evidence type="ECO:0000256" key="10">
    <source>
        <dbReference type="SAM" id="Phobius"/>
    </source>
</evidence>
<dbReference type="CTD" id="108711718"/>
<evidence type="ECO:0000256" key="3">
    <source>
        <dbReference type="ARBA" id="ARBA00022692"/>
    </source>
</evidence>
<keyword evidence="7 10" id="KW-0472">Membrane</keyword>
<dbReference type="InterPro" id="IPR052672">
    <property type="entry name" value="Type1_Cytokine_Rcpt_Type2"/>
</dbReference>
<dbReference type="PANTHER" id="PTHR48423:SF1">
    <property type="entry name" value="INTERLEUKIN-27 RECEPTOR SUBUNIT ALPHA"/>
    <property type="match status" value="1"/>
</dbReference>
<proteinExistence type="inferred from homology"/>
<dbReference type="RefSeq" id="XP_018109195.1">
    <property type="nucleotide sequence ID" value="XM_018253706.2"/>
</dbReference>
<dbReference type="Gene3D" id="2.60.40.10">
    <property type="entry name" value="Immunoglobulins"/>
    <property type="match status" value="3"/>
</dbReference>
<keyword evidence="4" id="KW-0732">Signal</keyword>
<dbReference type="GO" id="GO:0005886">
    <property type="term" value="C:plasma membrane"/>
    <property type="evidence" value="ECO:0007669"/>
    <property type="project" value="UniProtKB-ARBA"/>
</dbReference>
<evidence type="ECO:0000256" key="2">
    <source>
        <dbReference type="ARBA" id="ARBA00008921"/>
    </source>
</evidence>
<comment type="similarity">
    <text evidence="2">Belongs to the type I cytokine receptor family. Type 2 subfamily.</text>
</comment>
<dbReference type="Pfam" id="PF00041">
    <property type="entry name" value="fn3"/>
    <property type="match status" value="1"/>
</dbReference>
<evidence type="ECO:0000256" key="1">
    <source>
        <dbReference type="ARBA" id="ARBA00004479"/>
    </source>
</evidence>
<evidence type="ECO:0000256" key="4">
    <source>
        <dbReference type="ARBA" id="ARBA00022729"/>
    </source>
</evidence>
<comment type="subcellular location">
    <subcellularLocation>
        <location evidence="1">Membrane</location>
        <topology evidence="1">Single-pass type I membrane protein</topology>
    </subcellularLocation>
</comment>
<sequence>MREWKWERSSGREQRRNRRSLLGMYYTQSKGYGEMFFWHPVKIFIYEFFTLMVLFSSVSRGIDDICRLCCHIQGQEHSLNCSWNSLSDTEHTLYLQHLKNDLSVLNFTAPLGQNWLLIHREYLVMFDPYHLRLTAGGKEVQLNITFQTNGENVLLQPPILTPVEYEDHNIVVVKWEHQEHVSAEQEQALQYRKVGAANWTEVHNDLLEPNSYDLTNLDLYVEYEVQIRYLPKRSSNEKGSRWSKTLTFCTPGEVPCGLLDVWRSSVEGPTLRVQWKPLSNRTERDKILVYNVTYVHGGQTNTTEVQSCHIQLPSEATNICVSPKNQHGLGYVSCTPPSCSDLTPASGIKVWVDRSGGIKVSVREMLPAPEDPHTYLVECKELIEAGNTFLNWTRFPTTNQNLTLSGDFAPYVPYEVTVFVLYNNRCAGVASSVLYSQEGAPSAGPNVSIHLISADEAHLSWDELPLPHRRGNITSYTIYLNSTEHSLQQSVLGRNNCISGLLPNTAYTVRMTAWTGAGEGPPGCARKFRTGHITYQLVVIGVIFLLITIPLSLCTIWVVRRWIWTRIPNIETNQELIQNNFNWGLEQQEDPNTPITIVEEIEPPQQAPKPPEKIITSGYEKHFLPTPEEVMGLR</sequence>
<evidence type="ECO:0000256" key="6">
    <source>
        <dbReference type="ARBA" id="ARBA00022989"/>
    </source>
</evidence>
<evidence type="ECO:0000256" key="8">
    <source>
        <dbReference type="ARBA" id="ARBA00023170"/>
    </source>
</evidence>
<dbReference type="AlphaFoldDB" id="A0A8J0USC9"/>
<evidence type="ECO:0000259" key="11">
    <source>
        <dbReference type="PROSITE" id="PS50853"/>
    </source>
</evidence>
<feature type="transmembrane region" description="Helical" evidence="10">
    <location>
        <begin position="43"/>
        <end position="62"/>
    </location>
</feature>
<gene>
    <name evidence="13" type="primary">LOC108711718</name>
</gene>